<feature type="compositionally biased region" description="Low complexity" evidence="8">
    <location>
        <begin position="375"/>
        <end position="390"/>
    </location>
</feature>
<evidence type="ECO:0000313" key="9">
    <source>
        <dbReference type="Ensembl" id="ENSCMUP00000029066.1"/>
    </source>
</evidence>
<dbReference type="PANTHER" id="PTHR13678">
    <property type="entry name" value="VACUOLAR PROTEIN SORTING-ASSOCIATED PROTEIN 37"/>
    <property type="match status" value="1"/>
</dbReference>
<evidence type="ECO:0000256" key="5">
    <source>
        <dbReference type="ARBA" id="ARBA00022927"/>
    </source>
</evidence>
<gene>
    <name evidence="9" type="primary">VPS37D</name>
</gene>
<keyword evidence="5 7" id="KW-0653">Protein transport</keyword>
<feature type="region of interest" description="Disordered" evidence="8">
    <location>
        <begin position="374"/>
        <end position="398"/>
    </location>
</feature>
<evidence type="ECO:0000256" key="2">
    <source>
        <dbReference type="ARBA" id="ARBA00007617"/>
    </source>
</evidence>
<comment type="subcellular location">
    <subcellularLocation>
        <location evidence="1">Late endosome membrane</location>
        <topology evidence="1">Peripheral membrane protein</topology>
    </subcellularLocation>
</comment>
<dbReference type="PANTHER" id="PTHR13678:SF12">
    <property type="entry name" value="VACUOLAR PROTEIN SORTING-ASSOCIATED PROTEIN 37D"/>
    <property type="match status" value="1"/>
</dbReference>
<comment type="similarity">
    <text evidence="2">Belongs to the VPS37 family.</text>
</comment>
<dbReference type="Ensembl" id="ENSCMUT00000035155.1">
    <property type="protein sequence ID" value="ENSCMUP00000029066.1"/>
    <property type="gene ID" value="ENSCMUG00000008156.2"/>
</dbReference>
<sequence>MHRAGCRMRAAGCRARTAGEGCAQRGAGCSQRVRGEQGARSGSSACVPRPGAARCAAERERFALRCGSFKTGGGDGREAARAAPGGGGGGSRSRSRSRSQSRPRPMSRPAAPPGSPRRLGALSTAQLRALLQDEPRLQRAARLSRKFQSLQLEREMCLASNCTQARVNLSLRPRLEDGKASLAIKYQELQEIREACWDKQQRLEAYLEKWSPQSALDQLQAKLDASEAESEVQIKQFLAQDLPLESFLESFCQSRTHSHVCRTQLEKLQELLQKDQVQKDQVGRNPVGPVGCPGTPASLALAHLAPLQSGIAPKAFDLSYGFVPAFLIPSEAVVPFPVPAAPPKHHLPALGQQPASPCSEIPSLGSPLRLVGHIPLLSPQPGRGQQQLQHQKQEPPHR</sequence>
<keyword evidence="4" id="KW-0967">Endosome</keyword>
<reference evidence="9" key="2">
    <citation type="submission" date="2025-08" db="UniProtKB">
        <authorList>
            <consortium name="Ensembl"/>
        </authorList>
    </citation>
    <scope>IDENTIFICATION</scope>
</reference>
<comment type="function">
    <text evidence="6">Component of the ESCRT-I complex, a regulator of vesicular trafficking process. Required for the sorting of endocytic ubiquitinated cargos into multivesicular bodies. May be involved in cell growth and differentiation.</text>
</comment>
<evidence type="ECO:0000256" key="7">
    <source>
        <dbReference type="PROSITE-ProRule" id="PRU00646"/>
    </source>
</evidence>
<reference evidence="9" key="3">
    <citation type="submission" date="2025-09" db="UniProtKB">
        <authorList>
            <consortium name="Ensembl"/>
        </authorList>
    </citation>
    <scope>IDENTIFICATION</scope>
</reference>
<dbReference type="Pfam" id="PF07200">
    <property type="entry name" value="Mod_r"/>
    <property type="match status" value="1"/>
</dbReference>
<keyword evidence="10" id="KW-1185">Reference proteome</keyword>
<dbReference type="GO" id="GO:0000813">
    <property type="term" value="C:ESCRT I complex"/>
    <property type="evidence" value="ECO:0007669"/>
    <property type="project" value="TreeGrafter"/>
</dbReference>
<proteinExistence type="inferred from homology"/>
<feature type="region of interest" description="Disordered" evidence="8">
    <location>
        <begin position="73"/>
        <end position="119"/>
    </location>
</feature>
<evidence type="ECO:0000256" key="1">
    <source>
        <dbReference type="ARBA" id="ARBA00004633"/>
    </source>
</evidence>
<evidence type="ECO:0000256" key="4">
    <source>
        <dbReference type="ARBA" id="ARBA00022753"/>
    </source>
</evidence>
<evidence type="ECO:0000313" key="10">
    <source>
        <dbReference type="Proteomes" id="UP000694553"/>
    </source>
</evidence>
<organism evidence="9 10">
    <name type="scientific">Corvus moneduloides</name>
    <name type="common">New Caledonian crow</name>
    <dbReference type="NCBI Taxonomy" id="1196302"/>
    <lineage>
        <taxon>Eukaryota</taxon>
        <taxon>Metazoa</taxon>
        <taxon>Chordata</taxon>
        <taxon>Craniata</taxon>
        <taxon>Vertebrata</taxon>
        <taxon>Euteleostomi</taxon>
        <taxon>Archelosauria</taxon>
        <taxon>Archosauria</taxon>
        <taxon>Dinosauria</taxon>
        <taxon>Saurischia</taxon>
        <taxon>Theropoda</taxon>
        <taxon>Coelurosauria</taxon>
        <taxon>Aves</taxon>
        <taxon>Neognathae</taxon>
        <taxon>Neoaves</taxon>
        <taxon>Telluraves</taxon>
        <taxon>Australaves</taxon>
        <taxon>Passeriformes</taxon>
        <taxon>Corvoidea</taxon>
        <taxon>Corvidae</taxon>
        <taxon>Corvus</taxon>
    </lineage>
</organism>
<protein>
    <submittedName>
        <fullName evidence="9">VPS37D subunit of ESCRT-I</fullName>
    </submittedName>
</protein>
<dbReference type="AlphaFoldDB" id="A0A8U7NNQ2"/>
<dbReference type="OMA" id="APQKCCL"/>
<evidence type="ECO:0000256" key="3">
    <source>
        <dbReference type="ARBA" id="ARBA00022448"/>
    </source>
</evidence>
<keyword evidence="3 7" id="KW-0813">Transport</keyword>
<dbReference type="GO" id="GO:0006623">
    <property type="term" value="P:protein targeting to vacuole"/>
    <property type="evidence" value="ECO:0007669"/>
    <property type="project" value="TreeGrafter"/>
</dbReference>
<evidence type="ECO:0000256" key="8">
    <source>
        <dbReference type="SAM" id="MobiDB-lite"/>
    </source>
</evidence>
<dbReference type="InterPro" id="IPR009851">
    <property type="entry name" value="Mod_r"/>
</dbReference>
<dbReference type="Proteomes" id="UP000694553">
    <property type="component" value="Unassembled WGS sequence"/>
</dbReference>
<accession>A0A8U7NNQ2</accession>
<dbReference type="GO" id="GO:0006612">
    <property type="term" value="P:protein targeting to membrane"/>
    <property type="evidence" value="ECO:0007669"/>
    <property type="project" value="TreeGrafter"/>
</dbReference>
<dbReference type="GO" id="GO:0031902">
    <property type="term" value="C:late endosome membrane"/>
    <property type="evidence" value="ECO:0007669"/>
    <property type="project" value="UniProtKB-SubCell"/>
</dbReference>
<dbReference type="PROSITE" id="PS51314">
    <property type="entry name" value="VPS37_C"/>
    <property type="match status" value="1"/>
</dbReference>
<reference evidence="10" key="1">
    <citation type="submission" date="2019-10" db="EMBL/GenBank/DDBJ databases">
        <title>Corvus moneduloides (New Caledonian crow) genome, bCorMon1, primary haplotype.</title>
        <authorList>
            <person name="Rutz C."/>
            <person name="Fungtammasan C."/>
            <person name="Mountcastle J."/>
            <person name="Formenti G."/>
            <person name="Chow W."/>
            <person name="Howe K."/>
            <person name="Steele M.P."/>
            <person name="Fernandes J."/>
            <person name="Gilbert M.T.P."/>
            <person name="Fedrigo O."/>
            <person name="Jarvis E.D."/>
            <person name="Gemmell N."/>
        </authorList>
    </citation>
    <scope>NUCLEOTIDE SEQUENCE [LARGE SCALE GENOMIC DNA]</scope>
</reference>
<dbReference type="GO" id="GO:0043162">
    <property type="term" value="P:ubiquitin-dependent protein catabolic process via the multivesicular body sorting pathway"/>
    <property type="evidence" value="ECO:0007669"/>
    <property type="project" value="TreeGrafter"/>
</dbReference>
<name>A0A8U7NNQ2_CORMO</name>
<evidence type="ECO:0000256" key="6">
    <source>
        <dbReference type="ARBA" id="ARBA00025010"/>
    </source>
</evidence>